<feature type="compositionally biased region" description="Pro residues" evidence="5">
    <location>
        <begin position="105"/>
        <end position="119"/>
    </location>
</feature>
<keyword evidence="7" id="KW-1185">Reference proteome</keyword>
<gene>
    <name evidence="6" type="ORF">Vbra_5534</name>
</gene>
<dbReference type="EMBL" id="CDMY01000363">
    <property type="protein sequence ID" value="CEM05716.1"/>
    <property type="molecule type" value="Genomic_DNA"/>
</dbReference>
<keyword evidence="2" id="KW-0333">Golgi apparatus</keyword>
<organism evidence="6 7">
    <name type="scientific">Vitrella brassicaformis (strain CCMP3155)</name>
    <dbReference type="NCBI Taxonomy" id="1169540"/>
    <lineage>
        <taxon>Eukaryota</taxon>
        <taxon>Sar</taxon>
        <taxon>Alveolata</taxon>
        <taxon>Colpodellida</taxon>
        <taxon>Vitrellaceae</taxon>
        <taxon>Vitrella</taxon>
    </lineage>
</organism>
<feature type="compositionally biased region" description="Basic and acidic residues" evidence="5">
    <location>
        <begin position="64"/>
        <end position="98"/>
    </location>
</feature>
<evidence type="ECO:0000313" key="7">
    <source>
        <dbReference type="Proteomes" id="UP000041254"/>
    </source>
</evidence>
<keyword evidence="3 4" id="KW-0175">Coiled coil</keyword>
<evidence type="ECO:0000313" key="6">
    <source>
        <dbReference type="EMBL" id="CEM05716.1"/>
    </source>
</evidence>
<dbReference type="AlphaFoldDB" id="A0A0G4F267"/>
<feature type="compositionally biased region" description="Low complexity" evidence="5">
    <location>
        <begin position="1052"/>
        <end position="1070"/>
    </location>
</feature>
<evidence type="ECO:0000256" key="3">
    <source>
        <dbReference type="ARBA" id="ARBA00023054"/>
    </source>
</evidence>
<feature type="compositionally biased region" description="Polar residues" evidence="5">
    <location>
        <begin position="1091"/>
        <end position="1116"/>
    </location>
</feature>
<dbReference type="PANTHER" id="PTHR18921:SF2">
    <property type="entry name" value="THYROID RECEPTOR-INTERACTING PROTEIN 11"/>
    <property type="match status" value="1"/>
</dbReference>
<evidence type="ECO:0000256" key="4">
    <source>
        <dbReference type="SAM" id="Coils"/>
    </source>
</evidence>
<feature type="compositionally biased region" description="Basic and acidic residues" evidence="5">
    <location>
        <begin position="153"/>
        <end position="164"/>
    </location>
</feature>
<feature type="compositionally biased region" description="Basic and acidic residues" evidence="5">
    <location>
        <begin position="880"/>
        <end position="890"/>
    </location>
</feature>
<feature type="compositionally biased region" description="Polar residues" evidence="5">
    <location>
        <begin position="894"/>
        <end position="904"/>
    </location>
</feature>
<dbReference type="GO" id="GO:0006888">
    <property type="term" value="P:endoplasmic reticulum to Golgi vesicle-mediated transport"/>
    <property type="evidence" value="ECO:0007669"/>
    <property type="project" value="TreeGrafter"/>
</dbReference>
<dbReference type="Proteomes" id="UP000041254">
    <property type="component" value="Unassembled WGS sequence"/>
</dbReference>
<dbReference type="VEuPathDB" id="CryptoDB:Vbra_5534"/>
<dbReference type="GO" id="GO:0007030">
    <property type="term" value="P:Golgi organization"/>
    <property type="evidence" value="ECO:0007669"/>
    <property type="project" value="TreeGrafter"/>
</dbReference>
<accession>A0A0G4F267</accession>
<feature type="compositionally biased region" description="Low complexity" evidence="5">
    <location>
        <begin position="295"/>
        <end position="311"/>
    </location>
</feature>
<dbReference type="InParanoid" id="A0A0G4F267"/>
<feature type="compositionally biased region" description="Low complexity" evidence="5">
    <location>
        <begin position="120"/>
        <end position="137"/>
    </location>
</feature>
<feature type="region of interest" description="Disordered" evidence="5">
    <location>
        <begin position="1050"/>
        <end position="1145"/>
    </location>
</feature>
<reference evidence="6 7" key="1">
    <citation type="submission" date="2014-11" db="EMBL/GenBank/DDBJ databases">
        <authorList>
            <person name="Zhu J."/>
            <person name="Qi W."/>
            <person name="Song R."/>
        </authorList>
    </citation>
    <scope>NUCLEOTIDE SEQUENCE [LARGE SCALE GENOMIC DNA]</scope>
</reference>
<feature type="region of interest" description="Disordered" evidence="5">
    <location>
        <begin position="1"/>
        <end position="384"/>
    </location>
</feature>
<dbReference type="PANTHER" id="PTHR18921">
    <property type="entry name" value="MYOSIN HEAVY CHAIN - RELATED"/>
    <property type="match status" value="1"/>
</dbReference>
<feature type="region of interest" description="Disordered" evidence="5">
    <location>
        <begin position="858"/>
        <end position="928"/>
    </location>
</feature>
<dbReference type="GO" id="GO:0031267">
    <property type="term" value="F:small GTPase binding"/>
    <property type="evidence" value="ECO:0007669"/>
    <property type="project" value="TreeGrafter"/>
</dbReference>
<name>A0A0G4F267_VITBC</name>
<feature type="coiled-coil region" evidence="4">
    <location>
        <begin position="388"/>
        <end position="487"/>
    </location>
</feature>
<evidence type="ECO:0000256" key="1">
    <source>
        <dbReference type="ARBA" id="ARBA00004555"/>
    </source>
</evidence>
<sequence length="1145" mass="125770">MKSGGAGREDEQRKALRNLGMSLKPVAPKSVSERQQVPKQVVGPDPLNELMAQHQKDDWDEEEERRLREENARLEAEIRAKEEAEKRRKDEELKKNLGLDDEDLPTPPPKATPPPPATPPKGASASLSPSPSPAAKEPLADELLQAISVVEKGLTDDKGNRGDVPKGGGPDTAPSRPAGGVSAPAAAVEPRKPPAAKAAAAPPPTDKAADVGLPADPSPAPKRPLASAPGAAAEDMSLPIFSIDDTGGKAAPPPPPPAAPIAGGVSGQPAAGGGEGAPSGGQRTRRRVPLSTKRSGLSGSPPGDPLPSVGPSDDKLDVALGLADPSHRPVTAPDHLALHGIPPMPLQTEADSGRGGPPSLSPPGAHRPDVTTAASPPLAAAPHMSSLLEQLRSEKVRLSGELDGAYKKKRLEMELLESTWQRRLAAERTEWSLEKDRLEIAVRRLEEENRRLKSSQDEELRLLEGAKANQQQVLDAERDKVREEERRKHHALMEDRDAAHQAATRRYHQEFDRKLGEAKDTYEEQVRRLRKQLHDQATVASLADKVQSSTRHVEEWNVRLQADKTLEETRRAKELEARHAELKDMEKKLHQRQRDLDDHEQRLKTLQDDINRQRQELDHTAQRDQERVRREMLRLEALSAAHQGEEDKTRSKYEEVERELNLQRTDLERQRQHAATQLDKVRDELDEREKRLRQWAETLKAQQQAAEDSVLKAERRIREAESHVAEEKRKLVQDLRLAARGKEDVESAQLRFAGERAQIDEERQRVHAMKKRVAAVALEVQQKSQELVGMYLDMKTEARRVYNLKNQIKEGEQDYSDRLATLRGLHIDLEKRKSDLFRLDEHRQQQRWVDFANAVHLAKPSKSRPSPPAVPLLPLTEAGTKGERTDEGRGMDTTAPTRPTTSPGTHLVASATSRENEGKTGEGEGGVALPSMSVRAVGDRSRGLQEHLKVWDNELRQMKNFLVDIKLDIAAGGPPGPDEDEHVDEALIDEDEGEVERGPVLLPEKVGGVEVRPLAKPDIGHRVEPPPLPSSAALRYFPSSKARSLLESFDVTQPSPSTPTPTLTRQPPSSAVGMRINVPSPDPSDHHMPSRTSLSFSVTPQSSVAASHLPSHSQSVLPGGETGQGSRSASLKSLEPLQMPGGSGA</sequence>
<dbReference type="OMA" id="YIPIEPP"/>
<feature type="compositionally biased region" description="Low complexity" evidence="5">
    <location>
        <begin position="373"/>
        <end position="384"/>
    </location>
</feature>
<protein>
    <submittedName>
        <fullName evidence="6">Uncharacterized protein</fullName>
    </submittedName>
</protein>
<feature type="compositionally biased region" description="Low complexity" evidence="5">
    <location>
        <begin position="173"/>
        <end position="188"/>
    </location>
</feature>
<comment type="subcellular location">
    <subcellularLocation>
        <location evidence="1">Golgi apparatus</location>
    </subcellularLocation>
</comment>
<dbReference type="GO" id="GO:0005794">
    <property type="term" value="C:Golgi apparatus"/>
    <property type="evidence" value="ECO:0007669"/>
    <property type="project" value="UniProtKB-SubCell"/>
</dbReference>
<feature type="region of interest" description="Disordered" evidence="5">
    <location>
        <begin position="607"/>
        <end position="626"/>
    </location>
</feature>
<evidence type="ECO:0000256" key="2">
    <source>
        <dbReference type="ARBA" id="ARBA00023034"/>
    </source>
</evidence>
<proteinExistence type="predicted"/>
<feature type="compositionally biased region" description="Gly residues" evidence="5">
    <location>
        <begin position="264"/>
        <end position="279"/>
    </location>
</feature>
<evidence type="ECO:0000256" key="5">
    <source>
        <dbReference type="SAM" id="MobiDB-lite"/>
    </source>
</evidence>
<feature type="coiled-coil region" evidence="4">
    <location>
        <begin position="650"/>
        <end position="730"/>
    </location>
</feature>